<keyword evidence="6 12" id="KW-0067">ATP-binding</keyword>
<feature type="domain" description="Helicase ATP-binding" evidence="14">
    <location>
        <begin position="316"/>
        <end position="519"/>
    </location>
</feature>
<evidence type="ECO:0000313" key="17">
    <source>
        <dbReference type="EMBL" id="KAK8056342.1"/>
    </source>
</evidence>
<evidence type="ECO:0000256" key="11">
    <source>
        <dbReference type="PROSITE-ProRule" id="PRU00552"/>
    </source>
</evidence>
<dbReference type="PROSITE" id="PS00039">
    <property type="entry name" value="DEAD_ATP_HELICASE"/>
    <property type="match status" value="1"/>
</dbReference>
<sequence>MATNGTGSKKRVPIDIEQLLAEKKAAEEAAKKPRFLSRAERERLAAETARKEEEELEQKRKAIAERTKWGGPGSNRNRDAVPTGPRAMRHDYSNSNGDKFDRNNHSGQRSDQRGNNKGQGSNAGQKRVAPEDVDADMIRARYMGPELNQSTFSAQKKRKRTGGQKFNFGWNDEEDTSQDWNPVYSKRVDRYTGPMAFDGLNDAEVEKEYRRRARMLEDRDPEHGKERAQQLLEQMERQKEKSKNKRTRNDWKFKELADMRERDWRIFKEEFGIASKGGHIPDPMRHWGESNLPSHLLQIIDQVGYTEPTPIQRAAIPIALQARDLIGVAATGSGKTAAFLLPMLEYISQLPALTEYTKDDGPYALIMAPTRELVQQIESEARKFATPLGLTVVSLVGGHALEEQAFALRNGAEIIVATPGRLLDCIERRLLVFSQCCYVVMDEADRMIDMGFEEPVNKILSALPVTNEKPDTEDAEDASVMRRLLSVKDRYRQTMMYTATMPPAVEKIAKQYLRRPATVTIGNIGEAVETVEQRVEFVSGEDRRKQRLREILLNGGFAPPIIVFVNVKRNCDSVAREVQNMGFSAASLHGSKTQQQREEALASIRSGAKQVLVATDLAGRGLDVPDVSLVVNFNMASSIEAYTHRIGRTGRAGKSGVAITFLGSEDNDVMYDLKQMLSKSSISRVPEELRRHEAAQQKPANRSR</sequence>
<dbReference type="CDD" id="cd17945">
    <property type="entry name" value="DEADc_DDX23"/>
    <property type="match status" value="1"/>
</dbReference>
<dbReference type="InterPro" id="IPR011545">
    <property type="entry name" value="DEAD/DEAH_box_helicase_dom"/>
</dbReference>
<dbReference type="Pfam" id="PF00271">
    <property type="entry name" value="Helicase_C"/>
    <property type="match status" value="1"/>
</dbReference>
<dbReference type="Pfam" id="PF00270">
    <property type="entry name" value="DEAD"/>
    <property type="match status" value="1"/>
</dbReference>
<dbReference type="CDD" id="cd18787">
    <property type="entry name" value="SF2_C_DEAD"/>
    <property type="match status" value="1"/>
</dbReference>
<comment type="caution">
    <text evidence="17">The sequence shown here is derived from an EMBL/GenBank/DDBJ whole genome shotgun (WGS) entry which is preliminary data.</text>
</comment>
<dbReference type="InterPro" id="IPR014001">
    <property type="entry name" value="Helicase_ATP-bd"/>
</dbReference>
<evidence type="ECO:0000256" key="5">
    <source>
        <dbReference type="ARBA" id="ARBA00022806"/>
    </source>
</evidence>
<feature type="domain" description="DEAD-box RNA helicase Q" evidence="16">
    <location>
        <begin position="285"/>
        <end position="313"/>
    </location>
</feature>
<dbReference type="PROSITE" id="PS51195">
    <property type="entry name" value="Q_MOTIF"/>
    <property type="match status" value="1"/>
</dbReference>
<feature type="region of interest" description="Disordered" evidence="13">
    <location>
        <begin position="682"/>
        <end position="704"/>
    </location>
</feature>
<organism evidence="17 18">
    <name type="scientific">Apiospora rasikravindrae</name>
    <dbReference type="NCBI Taxonomy" id="990691"/>
    <lineage>
        <taxon>Eukaryota</taxon>
        <taxon>Fungi</taxon>
        <taxon>Dikarya</taxon>
        <taxon>Ascomycota</taxon>
        <taxon>Pezizomycotina</taxon>
        <taxon>Sordariomycetes</taxon>
        <taxon>Xylariomycetidae</taxon>
        <taxon>Amphisphaeriales</taxon>
        <taxon>Apiosporaceae</taxon>
        <taxon>Apiospora</taxon>
    </lineage>
</organism>
<gene>
    <name evidence="17" type="ORF">PG993_001569</name>
</gene>
<dbReference type="PANTHER" id="PTHR47958">
    <property type="entry name" value="ATP-DEPENDENT RNA HELICASE DBP3"/>
    <property type="match status" value="1"/>
</dbReference>
<evidence type="ECO:0000256" key="3">
    <source>
        <dbReference type="ARBA" id="ARBA00022741"/>
    </source>
</evidence>
<accession>A0ABR1UBT0</accession>
<dbReference type="EMBL" id="JAQQWK010000001">
    <property type="protein sequence ID" value="KAK8056342.1"/>
    <property type="molecule type" value="Genomic_DNA"/>
</dbReference>
<evidence type="ECO:0000256" key="4">
    <source>
        <dbReference type="ARBA" id="ARBA00022801"/>
    </source>
</evidence>
<feature type="compositionally biased region" description="Basic and acidic residues" evidence="13">
    <location>
        <begin position="88"/>
        <end position="114"/>
    </location>
</feature>
<evidence type="ECO:0000256" key="8">
    <source>
        <dbReference type="ARBA" id="ARBA00037954"/>
    </source>
</evidence>
<feature type="short sequence motif" description="Q motif" evidence="11">
    <location>
        <begin position="285"/>
        <end position="313"/>
    </location>
</feature>
<dbReference type="SMART" id="SM00487">
    <property type="entry name" value="DEXDc"/>
    <property type="match status" value="1"/>
</dbReference>
<feature type="region of interest" description="Disordered" evidence="13">
    <location>
        <begin position="25"/>
        <end position="173"/>
    </location>
</feature>
<evidence type="ECO:0000259" key="15">
    <source>
        <dbReference type="PROSITE" id="PS51194"/>
    </source>
</evidence>
<keyword evidence="18" id="KW-1185">Reference proteome</keyword>
<evidence type="ECO:0000256" key="1">
    <source>
        <dbReference type="ARBA" id="ARBA00012552"/>
    </source>
</evidence>
<evidence type="ECO:0000259" key="14">
    <source>
        <dbReference type="PROSITE" id="PS51192"/>
    </source>
</evidence>
<evidence type="ECO:0000256" key="13">
    <source>
        <dbReference type="SAM" id="MobiDB-lite"/>
    </source>
</evidence>
<dbReference type="EC" id="3.6.4.13" evidence="1"/>
<reference evidence="17 18" key="1">
    <citation type="submission" date="2023-01" db="EMBL/GenBank/DDBJ databases">
        <title>Analysis of 21 Apiospora genomes using comparative genomics revels a genus with tremendous synthesis potential of carbohydrate active enzymes and secondary metabolites.</title>
        <authorList>
            <person name="Sorensen T."/>
        </authorList>
    </citation>
    <scope>NUCLEOTIDE SEQUENCE [LARGE SCALE GENOMIC DNA]</scope>
    <source>
        <strain evidence="17 18">CBS 33761</strain>
    </source>
</reference>
<dbReference type="Pfam" id="PF25430">
    <property type="entry name" value="DDX23"/>
    <property type="match status" value="1"/>
</dbReference>
<dbReference type="PROSITE" id="PS51192">
    <property type="entry name" value="HELICASE_ATP_BIND_1"/>
    <property type="match status" value="1"/>
</dbReference>
<evidence type="ECO:0000256" key="7">
    <source>
        <dbReference type="ARBA" id="ARBA00023187"/>
    </source>
</evidence>
<evidence type="ECO:0000313" key="18">
    <source>
        <dbReference type="Proteomes" id="UP001444661"/>
    </source>
</evidence>
<dbReference type="InterPro" id="IPR057479">
    <property type="entry name" value="PRP28/DDX23-like_helical"/>
</dbReference>
<evidence type="ECO:0000256" key="2">
    <source>
        <dbReference type="ARBA" id="ARBA00022664"/>
    </source>
</evidence>
<dbReference type="InterPro" id="IPR001650">
    <property type="entry name" value="Helicase_C-like"/>
</dbReference>
<evidence type="ECO:0000256" key="10">
    <source>
        <dbReference type="ARBA" id="ARBA00047984"/>
    </source>
</evidence>
<comment type="similarity">
    <text evidence="8">Belongs to the DEAD box helicase family. DDX23/PRP28 subfamily.</text>
</comment>
<protein>
    <recommendedName>
        <fullName evidence="1">RNA helicase</fullName>
        <ecNumber evidence="1">3.6.4.13</ecNumber>
    </recommendedName>
</protein>
<keyword evidence="7" id="KW-0508">mRNA splicing</keyword>
<comment type="subunit">
    <text evidence="9">Component of the U5 snRNP complex.</text>
</comment>
<feature type="domain" description="Helicase C-terminal" evidence="15">
    <location>
        <begin position="530"/>
        <end position="693"/>
    </location>
</feature>
<proteinExistence type="inferred from homology"/>
<evidence type="ECO:0000256" key="12">
    <source>
        <dbReference type="RuleBase" id="RU000492"/>
    </source>
</evidence>
<evidence type="ECO:0000256" key="9">
    <source>
        <dbReference type="ARBA" id="ARBA00038719"/>
    </source>
</evidence>
<comment type="catalytic activity">
    <reaction evidence="10">
        <text>ATP + H2O = ADP + phosphate + H(+)</text>
        <dbReference type="Rhea" id="RHEA:13065"/>
        <dbReference type="ChEBI" id="CHEBI:15377"/>
        <dbReference type="ChEBI" id="CHEBI:15378"/>
        <dbReference type="ChEBI" id="CHEBI:30616"/>
        <dbReference type="ChEBI" id="CHEBI:43474"/>
        <dbReference type="ChEBI" id="CHEBI:456216"/>
        <dbReference type="EC" id="3.6.4.13"/>
    </reaction>
</comment>
<dbReference type="InterPro" id="IPR027417">
    <property type="entry name" value="P-loop_NTPase"/>
</dbReference>
<dbReference type="Proteomes" id="UP001444661">
    <property type="component" value="Unassembled WGS sequence"/>
</dbReference>
<keyword evidence="2" id="KW-0507">mRNA processing</keyword>
<dbReference type="InterPro" id="IPR000629">
    <property type="entry name" value="RNA-helicase_DEAD-box_CS"/>
</dbReference>
<evidence type="ECO:0000256" key="6">
    <source>
        <dbReference type="ARBA" id="ARBA00022840"/>
    </source>
</evidence>
<evidence type="ECO:0000259" key="16">
    <source>
        <dbReference type="PROSITE" id="PS51195"/>
    </source>
</evidence>
<keyword evidence="5 12" id="KW-0347">Helicase</keyword>
<dbReference type="Gene3D" id="3.40.50.300">
    <property type="entry name" value="P-loop containing nucleotide triphosphate hydrolases"/>
    <property type="match status" value="2"/>
</dbReference>
<dbReference type="SUPFAM" id="SSF52540">
    <property type="entry name" value="P-loop containing nucleoside triphosphate hydrolases"/>
    <property type="match status" value="1"/>
</dbReference>
<feature type="compositionally biased region" description="Polar residues" evidence="13">
    <location>
        <begin position="115"/>
        <end position="124"/>
    </location>
</feature>
<feature type="compositionally biased region" description="Basic and acidic residues" evidence="13">
    <location>
        <begin position="25"/>
        <end position="68"/>
    </location>
</feature>
<dbReference type="SMART" id="SM00490">
    <property type="entry name" value="HELICc"/>
    <property type="match status" value="1"/>
</dbReference>
<feature type="compositionally biased region" description="Basic and acidic residues" evidence="13">
    <location>
        <begin position="685"/>
        <end position="695"/>
    </location>
</feature>
<keyword evidence="4 12" id="KW-0378">Hydrolase</keyword>
<dbReference type="InterPro" id="IPR014014">
    <property type="entry name" value="RNA_helicase_DEAD_Q_motif"/>
</dbReference>
<dbReference type="PROSITE" id="PS51194">
    <property type="entry name" value="HELICASE_CTER"/>
    <property type="match status" value="1"/>
</dbReference>
<keyword evidence="3 12" id="KW-0547">Nucleotide-binding</keyword>
<name>A0ABR1UBT0_9PEZI</name>